<evidence type="ECO:0000313" key="1">
    <source>
        <dbReference type="EMBL" id="MBC3916857.1"/>
    </source>
</evidence>
<protein>
    <recommendedName>
        <fullName evidence="3">Bacteriocin-type signal sequence-containing protein</fullName>
    </recommendedName>
</protein>
<gene>
    <name evidence="1" type="ORF">H8L32_05160</name>
</gene>
<dbReference type="RefSeq" id="WP_186946088.1">
    <property type="nucleotide sequence ID" value="NZ_JACOGF010000002.1"/>
</dbReference>
<comment type="caution">
    <text evidence="1">The sequence shown here is derived from an EMBL/GenBank/DDBJ whole genome shotgun (WGS) entry which is preliminary data.</text>
</comment>
<reference evidence="1 2" key="1">
    <citation type="submission" date="2020-08" db="EMBL/GenBank/DDBJ databases">
        <title>Novel species isolated from subtropical streams in China.</title>
        <authorList>
            <person name="Lu H."/>
        </authorList>
    </citation>
    <scope>NUCLEOTIDE SEQUENCE [LARGE SCALE GENOMIC DNA]</scope>
    <source>
        <strain evidence="1 2">CY18W</strain>
    </source>
</reference>
<dbReference type="Proteomes" id="UP000650424">
    <property type="component" value="Unassembled WGS sequence"/>
</dbReference>
<sequence>MKNAEITTSLNKFDVDSAQHQSGQKLEMRVLTDSEVLGVAGGPEVDVESQGGG</sequence>
<evidence type="ECO:0000313" key="2">
    <source>
        <dbReference type="Proteomes" id="UP000650424"/>
    </source>
</evidence>
<name>A0ABR6ZLT7_9BURK</name>
<organism evidence="1 2">
    <name type="scientific">Undibacterium hunanense</name>
    <dbReference type="NCBI Taxonomy" id="2762292"/>
    <lineage>
        <taxon>Bacteria</taxon>
        <taxon>Pseudomonadati</taxon>
        <taxon>Pseudomonadota</taxon>
        <taxon>Betaproteobacteria</taxon>
        <taxon>Burkholderiales</taxon>
        <taxon>Oxalobacteraceae</taxon>
        <taxon>Undibacterium</taxon>
    </lineage>
</organism>
<keyword evidence="2" id="KW-1185">Reference proteome</keyword>
<accession>A0ABR6ZLT7</accession>
<dbReference type="EMBL" id="JACOGF010000002">
    <property type="protein sequence ID" value="MBC3916857.1"/>
    <property type="molecule type" value="Genomic_DNA"/>
</dbReference>
<evidence type="ECO:0008006" key="3">
    <source>
        <dbReference type="Google" id="ProtNLM"/>
    </source>
</evidence>
<proteinExistence type="predicted"/>